<dbReference type="Gene3D" id="3.10.250.10">
    <property type="entry name" value="SRCR-like domain"/>
    <property type="match status" value="1"/>
</dbReference>
<feature type="chain" id="PRO_5037019927" evidence="7">
    <location>
        <begin position="32"/>
        <end position="947"/>
    </location>
</feature>
<dbReference type="InterPro" id="IPR035914">
    <property type="entry name" value="Sperma_CUB_dom_sf"/>
</dbReference>
<feature type="transmembrane region" description="Helical" evidence="6">
    <location>
        <begin position="686"/>
        <end position="711"/>
    </location>
</feature>
<keyword evidence="6" id="KW-1133">Transmembrane helix</keyword>
<keyword evidence="2" id="KW-0677">Repeat</keyword>
<dbReference type="RefSeq" id="XP_038056970.1">
    <property type="nucleotide sequence ID" value="XM_038201042.1"/>
</dbReference>
<feature type="region of interest" description="Disordered" evidence="5">
    <location>
        <begin position="362"/>
        <end position="419"/>
    </location>
</feature>
<feature type="compositionally biased region" description="Pro residues" evidence="5">
    <location>
        <begin position="874"/>
        <end position="886"/>
    </location>
</feature>
<evidence type="ECO:0000256" key="1">
    <source>
        <dbReference type="ARBA" id="ARBA00022729"/>
    </source>
</evidence>
<evidence type="ECO:0000259" key="8">
    <source>
        <dbReference type="PROSITE" id="PS50287"/>
    </source>
</evidence>
<dbReference type="InterPro" id="IPR036772">
    <property type="entry name" value="SRCR-like_dom_sf"/>
</dbReference>
<dbReference type="Pfam" id="PF00530">
    <property type="entry name" value="SRCR"/>
    <property type="match status" value="1"/>
</dbReference>
<protein>
    <submittedName>
        <fullName evidence="10">Uncharacterized protein</fullName>
    </submittedName>
</protein>
<feature type="domain" description="SRCR" evidence="8">
    <location>
        <begin position="36"/>
        <end position="137"/>
    </location>
</feature>
<feature type="region of interest" description="Disordered" evidence="5">
    <location>
        <begin position="718"/>
        <end position="755"/>
    </location>
</feature>
<evidence type="ECO:0000256" key="7">
    <source>
        <dbReference type="SAM" id="SignalP"/>
    </source>
</evidence>
<keyword evidence="3 4" id="KW-1015">Disulfide bond</keyword>
<feature type="compositionally biased region" description="Low complexity" evidence="5">
    <location>
        <begin position="925"/>
        <end position="947"/>
    </location>
</feature>
<evidence type="ECO:0000256" key="4">
    <source>
        <dbReference type="PROSITE-ProRule" id="PRU00196"/>
    </source>
</evidence>
<feature type="domain" description="WSC" evidence="9">
    <location>
        <begin position="138"/>
        <end position="233"/>
    </location>
</feature>
<organism evidence="10 11">
    <name type="scientific">Patiria miniata</name>
    <name type="common">Bat star</name>
    <name type="synonym">Asterina miniata</name>
    <dbReference type="NCBI Taxonomy" id="46514"/>
    <lineage>
        <taxon>Eukaryota</taxon>
        <taxon>Metazoa</taxon>
        <taxon>Echinodermata</taxon>
        <taxon>Eleutherozoa</taxon>
        <taxon>Asterozoa</taxon>
        <taxon>Asteroidea</taxon>
        <taxon>Valvatacea</taxon>
        <taxon>Valvatida</taxon>
        <taxon>Asterinidae</taxon>
        <taxon>Patiria</taxon>
    </lineage>
</organism>
<evidence type="ECO:0000256" key="3">
    <source>
        <dbReference type="ARBA" id="ARBA00023157"/>
    </source>
</evidence>
<dbReference type="SUPFAM" id="SSF49854">
    <property type="entry name" value="Spermadhesin, CUB domain"/>
    <property type="match status" value="1"/>
</dbReference>
<evidence type="ECO:0000256" key="5">
    <source>
        <dbReference type="SAM" id="MobiDB-lite"/>
    </source>
</evidence>
<comment type="caution">
    <text evidence="4">Lacks conserved residue(s) required for the propagation of feature annotation.</text>
</comment>
<name>A0A914A054_PATMI</name>
<feature type="signal peptide" evidence="7">
    <location>
        <begin position="1"/>
        <end position="31"/>
    </location>
</feature>
<dbReference type="OrthoDB" id="9935125at2759"/>
<keyword evidence="6" id="KW-0812">Transmembrane</keyword>
<dbReference type="PROSITE" id="PS51212">
    <property type="entry name" value="WSC"/>
    <property type="match status" value="1"/>
</dbReference>
<evidence type="ECO:0000256" key="2">
    <source>
        <dbReference type="ARBA" id="ARBA00022737"/>
    </source>
</evidence>
<sequence length="947" mass="101225">MQKKMADVRIHNWWLICALLLEIGSNSAALAAENDLQLVGSDRTFEGKLMIQHAGAWRTVCYDGWTHEDASTACRQLGYSQGAMITRANDGTFAGPAATPTLRSPGCTASHHRLTDCTDFQYQENLTCTSEVDLSCYANDFNGCFSNTPQSWNMDEKLPGASNSIESCLDFCRSSSLNPRFAALAESRCFCGSDEGNMGSVVSKLNCALPCSGDPMEACGSNTNGYFAIWPVTVGAPGGAWTTATGCLYSRDFPARYQTTRMTTTDEYTVTLPTRAYISLMFKSFDIYSGDSVKLRDKSAGSAMTTVDLTPPSSPGTAVIPLDFRVSRFSLLFVLAANSPSGSNYGFVICYESLVELPTEPPTVPSTVPPTVPATDPPTDPPIDPPTIPLTAPQTDAPQPQTLPPVGPTIGQPTDSPDSWTTPSPDAIMSTDVLAIDSTSEPPTSTIDDQDTVMMCPAYQGAPLENRTGSETMTDILLINTGNPFNCSGFLTNISYFSAGDHALEVSIWQPNHNGDTDEWLYSLSATAALEGAHPGIASVSLNRDDWLPFGPGDVMGIRFQTSPLMFSDVISSDEEATLWMRWNLEDGSVAGSIMEKRDTVNATALNRTYSISATLRDKAHCLVPNVPNVASTDAIVPYVYEGDDYLLDCRAGYRPVGGRVYMCQSTGRFDRNLECQDDGSSPLPIFTVVILCVVVLVLICLTVFVITCMMMCCSSGAKRSGESAPANVKTEADTSSKSIDQPDAGMGDTNSMDDNQFLINIDSENGEPDEVANPVAEQGLEVPAPEETSPLPDSDAHGMENGIANPEANVEGTPVMENPVHDSDVSVYRPFVYSTPTGGLLAEYPPRTPPPAPPVAPPPPPVGGTNTEITPSNPVPLAPVPPPLYLQPTIPVARSDQPPPDSPDTGSNAALISEDQSDTLSNPSQGGYSSRRIGQSISSRLSVFEN</sequence>
<dbReference type="OMA" id="WFESASP"/>
<feature type="compositionally biased region" description="Pro residues" evidence="5">
    <location>
        <begin position="362"/>
        <end position="388"/>
    </location>
</feature>
<feature type="region of interest" description="Disordered" evidence="5">
    <location>
        <begin position="784"/>
        <end position="817"/>
    </location>
</feature>
<feature type="region of interest" description="Disordered" evidence="5">
    <location>
        <begin position="832"/>
        <end position="947"/>
    </location>
</feature>
<dbReference type="PROSITE" id="PS50287">
    <property type="entry name" value="SRCR_2"/>
    <property type="match status" value="1"/>
</dbReference>
<dbReference type="GeneID" id="119728708"/>
<accession>A0A914A054</accession>
<keyword evidence="11" id="KW-1185">Reference proteome</keyword>
<evidence type="ECO:0000256" key="6">
    <source>
        <dbReference type="SAM" id="Phobius"/>
    </source>
</evidence>
<feature type="compositionally biased region" description="Pro residues" evidence="5">
    <location>
        <begin position="847"/>
        <end position="863"/>
    </location>
</feature>
<dbReference type="Proteomes" id="UP000887568">
    <property type="component" value="Unplaced"/>
</dbReference>
<dbReference type="EnsemblMetazoa" id="XM_038201042.1">
    <property type="protein sequence ID" value="XP_038056970.1"/>
    <property type="gene ID" value="LOC119728708"/>
</dbReference>
<reference evidence="10" key="1">
    <citation type="submission" date="2022-11" db="UniProtKB">
        <authorList>
            <consortium name="EnsemblMetazoa"/>
        </authorList>
    </citation>
    <scope>IDENTIFICATION</scope>
</reference>
<dbReference type="Pfam" id="PF01822">
    <property type="entry name" value="WSC"/>
    <property type="match status" value="1"/>
</dbReference>
<dbReference type="AlphaFoldDB" id="A0A914A054"/>
<evidence type="ECO:0000259" key="9">
    <source>
        <dbReference type="PROSITE" id="PS51212"/>
    </source>
</evidence>
<dbReference type="SMART" id="SM00202">
    <property type="entry name" value="SR"/>
    <property type="match status" value="1"/>
</dbReference>
<feature type="disulfide bond" evidence="4">
    <location>
        <begin position="107"/>
        <end position="117"/>
    </location>
</feature>
<evidence type="ECO:0000313" key="11">
    <source>
        <dbReference type="Proteomes" id="UP000887568"/>
    </source>
</evidence>
<dbReference type="InterPro" id="IPR001190">
    <property type="entry name" value="SRCR"/>
</dbReference>
<dbReference type="GO" id="GO:0016020">
    <property type="term" value="C:membrane"/>
    <property type="evidence" value="ECO:0007669"/>
    <property type="project" value="InterPro"/>
</dbReference>
<keyword evidence="1 7" id="KW-0732">Signal</keyword>
<proteinExistence type="predicted"/>
<keyword evidence="6" id="KW-0472">Membrane</keyword>
<dbReference type="PANTHER" id="PTHR19331">
    <property type="entry name" value="SCAVENGER RECEPTOR DOMAIN-CONTAINING"/>
    <property type="match status" value="1"/>
</dbReference>
<dbReference type="SUPFAM" id="SSF56487">
    <property type="entry name" value="SRCR-like"/>
    <property type="match status" value="1"/>
</dbReference>
<dbReference type="InterPro" id="IPR002889">
    <property type="entry name" value="WSC_carb-bd"/>
</dbReference>
<evidence type="ECO:0000313" key="10">
    <source>
        <dbReference type="EnsemblMetazoa" id="XP_038056970.1"/>
    </source>
</evidence>